<name>A0A1M6CQK9_9BACT</name>
<dbReference type="AlphaFoldDB" id="A0A1M6CQK9"/>
<dbReference type="NCBIfam" id="TIGR04183">
    <property type="entry name" value="Por_Secre_tail"/>
    <property type="match status" value="1"/>
</dbReference>
<dbReference type="EMBL" id="FQYN01000002">
    <property type="protein sequence ID" value="SHI63266.1"/>
    <property type="molecule type" value="Genomic_DNA"/>
</dbReference>
<organism evidence="2 3">
    <name type="scientific">Hymenobacter daecheongensis DSM 21074</name>
    <dbReference type="NCBI Taxonomy" id="1121955"/>
    <lineage>
        <taxon>Bacteria</taxon>
        <taxon>Pseudomonadati</taxon>
        <taxon>Bacteroidota</taxon>
        <taxon>Cytophagia</taxon>
        <taxon>Cytophagales</taxon>
        <taxon>Hymenobacteraceae</taxon>
        <taxon>Hymenobacter</taxon>
    </lineage>
</organism>
<feature type="chain" id="PRO_5012680493" evidence="1">
    <location>
        <begin position="22"/>
        <end position="479"/>
    </location>
</feature>
<dbReference type="Proteomes" id="UP000184418">
    <property type="component" value="Unassembled WGS sequence"/>
</dbReference>
<evidence type="ECO:0000313" key="2">
    <source>
        <dbReference type="EMBL" id="SHI63266.1"/>
    </source>
</evidence>
<keyword evidence="3" id="KW-1185">Reference proteome</keyword>
<proteinExistence type="predicted"/>
<evidence type="ECO:0000256" key="1">
    <source>
        <dbReference type="SAM" id="SignalP"/>
    </source>
</evidence>
<keyword evidence="1" id="KW-0732">Signal</keyword>
<accession>A0A1M6CQK9</accession>
<reference evidence="2 3" key="1">
    <citation type="submission" date="2016-11" db="EMBL/GenBank/DDBJ databases">
        <authorList>
            <person name="Jaros S."/>
            <person name="Januszkiewicz K."/>
            <person name="Wedrychowicz H."/>
        </authorList>
    </citation>
    <scope>NUCLEOTIDE SEQUENCE [LARGE SCALE GENOMIC DNA]</scope>
    <source>
        <strain evidence="2 3">DSM 21074</strain>
    </source>
</reference>
<dbReference type="STRING" id="1121955.SAMN02745146_1235"/>
<evidence type="ECO:0000313" key="3">
    <source>
        <dbReference type="Proteomes" id="UP000184418"/>
    </source>
</evidence>
<dbReference type="RefSeq" id="WP_073106596.1">
    <property type="nucleotide sequence ID" value="NZ_FQYN01000002.1"/>
</dbReference>
<feature type="signal peptide" evidence="1">
    <location>
        <begin position="1"/>
        <end position="21"/>
    </location>
</feature>
<gene>
    <name evidence="2" type="ORF">SAMN02745146_1235</name>
</gene>
<dbReference type="OrthoDB" id="864079at2"/>
<dbReference type="InterPro" id="IPR026444">
    <property type="entry name" value="Secre_tail"/>
</dbReference>
<sequence length="479" mass="51596">MSILRALTLLGLFILTTTLQASATHIVGAEISYVPVPNSNPNDFRYYVTARLYRDISGSTTVDFGQTIPLYCRKNGCTAADPGSFTATLTRMSTTQLAYVRCSGASSVELQVFSAEVRLYPGSWALSIAEENRTQGIMNLTNSANYGLYADAELNNSAAARALPNTSPVFTSSRLPYICGSQFHRYSFAAFDADGDSLVYRLAAPLAASTADPCPRPIPGVASPHFDIRPATGELFTIPFSLTLGIFNVVVRVDEYRRINSQWLKIGSVMRDLTYPVSTNAGNRNPTFTTLTAGTASQPVGQLIRVSPGQSLSLTLNATDQDAGQTLRFASDAAATIPGVTFQTLSATQARLSWQVPATLPPGRYTIPVAVSDNACPTNGIEAQTLTFLVGSQVLAAHPPQPGLELAAYPMPFREQVRFQLYSSGPQQIQITDNLGRIVAKLTSQANGTVVWRPAASLAPGLYLARTPDGRQRLRLLRE</sequence>
<protein>
    <submittedName>
        <fullName evidence="2">Por secretion system C-terminal sorting domain-containing protein</fullName>
    </submittedName>
</protein>